<feature type="binding site" evidence="4">
    <location>
        <position position="53"/>
    </location>
    <ligand>
        <name>Mg(2+)</name>
        <dbReference type="ChEBI" id="CHEBI:18420"/>
    </ligand>
</feature>
<dbReference type="Pfam" id="PF00025">
    <property type="entry name" value="Arf"/>
    <property type="match status" value="1"/>
</dbReference>
<dbReference type="GO" id="GO:0005525">
    <property type="term" value="F:GTP binding"/>
    <property type="evidence" value="ECO:0007669"/>
    <property type="project" value="UniProtKB-KW"/>
</dbReference>
<evidence type="ECO:0000256" key="1">
    <source>
        <dbReference type="ARBA" id="ARBA00022741"/>
    </source>
</evidence>
<dbReference type="OrthoDB" id="73187at2759"/>
<accession>A0A024UDH9</accession>
<protein>
    <recommendedName>
        <fullName evidence="6">G domain-containing protein</fullName>
    </recommendedName>
</protein>
<organism evidence="5">
    <name type="scientific">Aphanomyces invadans</name>
    <dbReference type="NCBI Taxonomy" id="157072"/>
    <lineage>
        <taxon>Eukaryota</taxon>
        <taxon>Sar</taxon>
        <taxon>Stramenopiles</taxon>
        <taxon>Oomycota</taxon>
        <taxon>Saprolegniomycetes</taxon>
        <taxon>Saprolegniales</taxon>
        <taxon>Verrucalvaceae</taxon>
        <taxon>Aphanomyces</taxon>
    </lineage>
</organism>
<evidence type="ECO:0008006" key="6">
    <source>
        <dbReference type="Google" id="ProtNLM"/>
    </source>
</evidence>
<dbReference type="SUPFAM" id="SSF52540">
    <property type="entry name" value="P-loop containing nucleoside triphosphate hydrolases"/>
    <property type="match status" value="1"/>
</dbReference>
<dbReference type="GeneID" id="20081765"/>
<sequence>MGNVVEPVHPAEGASVSRRGSASSFMIASKLKRHPSAAPECILFVGLDGSGKTNLLQGLATVCTPATPVPQEQHVWATPNPLPSRFPVVKSIVLQGREVKLLAVPGSRNLRYLWYTSLTKGEISAVCFCVDISDTIRFPLVALELERLHEFQQTSKLATSWILFTKSDCIQVAKGTAVETYELLKKMCAQLTKAPCNWAFSLMPLANSNLEGSLIEVKKWIQEALPPKP</sequence>
<dbReference type="InterPro" id="IPR027417">
    <property type="entry name" value="P-loop_NTPase"/>
</dbReference>
<keyword evidence="2 3" id="KW-0342">GTP-binding</keyword>
<name>A0A024UDH9_9STRA</name>
<dbReference type="AlphaFoldDB" id="A0A024UDH9"/>
<evidence type="ECO:0000256" key="4">
    <source>
        <dbReference type="PIRSR" id="PIRSR606689-2"/>
    </source>
</evidence>
<dbReference type="RefSeq" id="XP_008867397.1">
    <property type="nucleotide sequence ID" value="XM_008869175.1"/>
</dbReference>
<evidence type="ECO:0000256" key="2">
    <source>
        <dbReference type="ARBA" id="ARBA00023134"/>
    </source>
</evidence>
<keyword evidence="1 3" id="KW-0547">Nucleotide-binding</keyword>
<dbReference type="Gene3D" id="3.40.50.300">
    <property type="entry name" value="P-loop containing nucleotide triphosphate hydrolases"/>
    <property type="match status" value="1"/>
</dbReference>
<dbReference type="EMBL" id="KI913958">
    <property type="protein sequence ID" value="ETW04441.1"/>
    <property type="molecule type" value="Genomic_DNA"/>
</dbReference>
<keyword evidence="4" id="KW-0460">Magnesium</keyword>
<feature type="binding site" evidence="4">
    <location>
        <position position="84"/>
    </location>
    <ligand>
        <name>Mg(2+)</name>
        <dbReference type="ChEBI" id="CHEBI:18420"/>
    </ligand>
</feature>
<dbReference type="GO" id="GO:0046872">
    <property type="term" value="F:metal ion binding"/>
    <property type="evidence" value="ECO:0007669"/>
    <property type="project" value="UniProtKB-KW"/>
</dbReference>
<reference evidence="5" key="1">
    <citation type="submission" date="2013-12" db="EMBL/GenBank/DDBJ databases">
        <title>The Genome Sequence of Aphanomyces invadans NJM9701.</title>
        <authorList>
            <consortium name="The Broad Institute Genomics Platform"/>
            <person name="Russ C."/>
            <person name="Tyler B."/>
            <person name="van West P."/>
            <person name="Dieguez-Uribeondo J."/>
            <person name="Young S.K."/>
            <person name="Zeng Q."/>
            <person name="Gargeya S."/>
            <person name="Fitzgerald M."/>
            <person name="Abouelleil A."/>
            <person name="Alvarado L."/>
            <person name="Chapman S.B."/>
            <person name="Gainer-Dewar J."/>
            <person name="Goldberg J."/>
            <person name="Griggs A."/>
            <person name="Gujja S."/>
            <person name="Hansen M."/>
            <person name="Howarth C."/>
            <person name="Imamovic A."/>
            <person name="Ireland A."/>
            <person name="Larimer J."/>
            <person name="McCowan C."/>
            <person name="Murphy C."/>
            <person name="Pearson M."/>
            <person name="Poon T.W."/>
            <person name="Priest M."/>
            <person name="Roberts A."/>
            <person name="Saif S."/>
            <person name="Shea T."/>
            <person name="Sykes S."/>
            <person name="Wortman J."/>
            <person name="Nusbaum C."/>
            <person name="Birren B."/>
        </authorList>
    </citation>
    <scope>NUCLEOTIDE SEQUENCE [LARGE SCALE GENOMIC DNA]</scope>
    <source>
        <strain evidence="5">NJM9701</strain>
    </source>
</reference>
<dbReference type="VEuPathDB" id="FungiDB:H310_04715"/>
<gene>
    <name evidence="5" type="ORF">H310_04715</name>
</gene>
<feature type="binding site" evidence="3">
    <location>
        <position position="106"/>
    </location>
    <ligand>
        <name>GTP</name>
        <dbReference type="ChEBI" id="CHEBI:37565"/>
    </ligand>
</feature>
<dbReference type="InterPro" id="IPR006689">
    <property type="entry name" value="Small_GTPase_ARF/SAR"/>
</dbReference>
<evidence type="ECO:0000256" key="3">
    <source>
        <dbReference type="PIRSR" id="PIRSR606689-1"/>
    </source>
</evidence>
<proteinExistence type="predicted"/>
<feature type="binding site" evidence="3">
    <location>
        <begin position="46"/>
        <end position="53"/>
    </location>
    <ligand>
        <name>GTP</name>
        <dbReference type="ChEBI" id="CHEBI:37565"/>
    </ligand>
</feature>
<keyword evidence="4" id="KW-0479">Metal-binding</keyword>
<evidence type="ECO:0000313" key="5">
    <source>
        <dbReference type="EMBL" id="ETW04441.1"/>
    </source>
</evidence>
<dbReference type="GO" id="GO:0003924">
    <property type="term" value="F:GTPase activity"/>
    <property type="evidence" value="ECO:0007669"/>
    <property type="project" value="InterPro"/>
</dbReference>